<dbReference type="RefSeq" id="XP_014149339.1">
    <property type="nucleotide sequence ID" value="XM_014293864.1"/>
</dbReference>
<protein>
    <submittedName>
        <fullName evidence="2">Uncharacterized protein</fullName>
    </submittedName>
</protein>
<dbReference type="AlphaFoldDB" id="A0A0L0FF81"/>
<gene>
    <name evidence="2" type="ORF">SARC_12035</name>
</gene>
<dbReference type="Proteomes" id="UP000054560">
    <property type="component" value="Unassembled WGS sequence"/>
</dbReference>
<dbReference type="GeneID" id="25912539"/>
<name>A0A0L0FF81_9EUKA</name>
<evidence type="ECO:0000313" key="3">
    <source>
        <dbReference type="Proteomes" id="UP000054560"/>
    </source>
</evidence>
<proteinExistence type="predicted"/>
<keyword evidence="3" id="KW-1185">Reference proteome</keyword>
<organism evidence="2 3">
    <name type="scientific">Sphaeroforma arctica JP610</name>
    <dbReference type="NCBI Taxonomy" id="667725"/>
    <lineage>
        <taxon>Eukaryota</taxon>
        <taxon>Ichthyosporea</taxon>
        <taxon>Ichthyophonida</taxon>
        <taxon>Sphaeroforma</taxon>
    </lineage>
</organism>
<feature type="chain" id="PRO_5005538691" evidence="1">
    <location>
        <begin position="19"/>
        <end position="101"/>
    </location>
</feature>
<dbReference type="EMBL" id="KQ243622">
    <property type="protein sequence ID" value="KNC75437.1"/>
    <property type="molecule type" value="Genomic_DNA"/>
</dbReference>
<reference evidence="2 3" key="1">
    <citation type="submission" date="2011-02" db="EMBL/GenBank/DDBJ databases">
        <title>The Genome Sequence of Sphaeroforma arctica JP610.</title>
        <authorList>
            <consortium name="The Broad Institute Genome Sequencing Platform"/>
            <person name="Russ C."/>
            <person name="Cuomo C."/>
            <person name="Young S.K."/>
            <person name="Zeng Q."/>
            <person name="Gargeya S."/>
            <person name="Alvarado L."/>
            <person name="Berlin A."/>
            <person name="Chapman S.B."/>
            <person name="Chen Z."/>
            <person name="Freedman E."/>
            <person name="Gellesch M."/>
            <person name="Goldberg J."/>
            <person name="Griggs A."/>
            <person name="Gujja S."/>
            <person name="Heilman E."/>
            <person name="Heiman D."/>
            <person name="Howarth C."/>
            <person name="Mehta T."/>
            <person name="Neiman D."/>
            <person name="Pearson M."/>
            <person name="Roberts A."/>
            <person name="Saif S."/>
            <person name="Shea T."/>
            <person name="Shenoy N."/>
            <person name="Sisk P."/>
            <person name="Stolte C."/>
            <person name="Sykes S."/>
            <person name="White J."/>
            <person name="Yandava C."/>
            <person name="Burger G."/>
            <person name="Gray M.W."/>
            <person name="Holland P.W.H."/>
            <person name="King N."/>
            <person name="Lang F.B.F."/>
            <person name="Roger A.J."/>
            <person name="Ruiz-Trillo I."/>
            <person name="Haas B."/>
            <person name="Nusbaum C."/>
            <person name="Birren B."/>
        </authorList>
    </citation>
    <scope>NUCLEOTIDE SEQUENCE [LARGE SCALE GENOMIC DNA]</scope>
    <source>
        <strain evidence="2 3">JP610</strain>
    </source>
</reference>
<keyword evidence="1" id="KW-0732">Signal</keyword>
<evidence type="ECO:0000313" key="2">
    <source>
        <dbReference type="EMBL" id="KNC75437.1"/>
    </source>
</evidence>
<sequence>MVAKTIAVLAAVVSVISAMSASDGFGEAYFDCTVPASCTIPLEDGGESCDTNAECCTYAESPAAFIENDPRDSCTFMQLLCQRGVDFENSSFARCHAYLSG</sequence>
<evidence type="ECO:0000256" key="1">
    <source>
        <dbReference type="SAM" id="SignalP"/>
    </source>
</evidence>
<feature type="signal peptide" evidence="1">
    <location>
        <begin position="1"/>
        <end position="18"/>
    </location>
</feature>
<accession>A0A0L0FF81</accession>